<dbReference type="AlphaFoldDB" id="E0VBJ5"/>
<dbReference type="HOGENOM" id="CLU_1469919_0_0_1"/>
<name>E0VBJ5_PEDHC</name>
<dbReference type="InterPro" id="IPR042450">
    <property type="entry name" value="EEF1E1"/>
</dbReference>
<reference evidence="2" key="2">
    <citation type="submission" date="2007-04" db="EMBL/GenBank/DDBJ databases">
        <title>The genome of the human body louse.</title>
        <authorList>
            <consortium name="The Human Body Louse Genome Consortium"/>
            <person name="Kirkness E."/>
            <person name="Walenz B."/>
            <person name="Hass B."/>
            <person name="Bruggner R."/>
            <person name="Strausberg R."/>
        </authorList>
    </citation>
    <scope>NUCLEOTIDE SEQUENCE</scope>
    <source>
        <strain evidence="2">USDA</strain>
    </source>
</reference>
<dbReference type="GO" id="GO:0005737">
    <property type="term" value="C:cytoplasm"/>
    <property type="evidence" value="ECO:0007669"/>
    <property type="project" value="TreeGrafter"/>
</dbReference>
<keyword evidence="4" id="KW-1185">Reference proteome</keyword>
<dbReference type="VEuPathDB" id="VectorBase:PHUM062680"/>
<dbReference type="OMA" id="YLLYNIY"/>
<dbReference type="InParanoid" id="E0VBJ5"/>
<dbReference type="eggNOG" id="KOG0867">
    <property type="taxonomic scope" value="Eukaryota"/>
</dbReference>
<dbReference type="Gene3D" id="1.20.1050.10">
    <property type="match status" value="1"/>
</dbReference>
<dbReference type="GO" id="GO:0017101">
    <property type="term" value="C:aminoacyl-tRNA synthetase multienzyme complex"/>
    <property type="evidence" value="ECO:0007669"/>
    <property type="project" value="InterPro"/>
</dbReference>
<dbReference type="STRING" id="121224.E0VBJ5"/>
<dbReference type="PANTHER" id="PTHR44490:SF1">
    <property type="entry name" value="EUKARYOTIC TRANSLATION ELONGATION FACTOR 1 EPSILON-1"/>
    <property type="match status" value="1"/>
</dbReference>
<evidence type="ECO:0000313" key="4">
    <source>
        <dbReference type="Proteomes" id="UP000009046"/>
    </source>
</evidence>
<accession>E0VBJ5</accession>
<feature type="domain" description="Nuclear-export cofactor Arc1-like N-terminal" evidence="1">
    <location>
        <begin position="90"/>
        <end position="164"/>
    </location>
</feature>
<dbReference type="RefSeq" id="XP_002423489.1">
    <property type="nucleotide sequence ID" value="XM_002423444.1"/>
</dbReference>
<dbReference type="CTD" id="8231017"/>
<sequence>MGVDFERTVKDFLTFYKVQSPKITFSFDNTIYNSTIFIKQDFITLSKKYLSIPVIIFGNEVKPVKGLRNIVTKFSNFKSENIEDHAVLDDWLEYIETHSVDFDALSVLREVNDYLEDKVYFVGYKYGPIDVLMYYLLYNIYSTFTYQDKENYTYVSRWFNTMQHLDNFKLGKPIIPFTRCCLYT</sequence>
<dbReference type="Pfam" id="PF21972">
    <property type="entry name" value="Arc1p_N_like"/>
    <property type="match status" value="1"/>
</dbReference>
<dbReference type="GeneID" id="8231017"/>
<protein>
    <submittedName>
        <fullName evidence="2">Eukaryotic translation elongation factor 1 epsilon-1, putative</fullName>
    </submittedName>
</protein>
<keyword evidence="2" id="KW-0648">Protein biosynthesis</keyword>
<dbReference type="InterPro" id="IPR053837">
    <property type="entry name" value="AIMP3/p18_C"/>
</dbReference>
<dbReference type="SUPFAM" id="SSF47616">
    <property type="entry name" value="GST C-terminal domain-like"/>
    <property type="match status" value="1"/>
</dbReference>
<dbReference type="InterPro" id="IPR036282">
    <property type="entry name" value="Glutathione-S-Trfase_C_sf"/>
</dbReference>
<proteinExistence type="predicted"/>
<reference evidence="3" key="3">
    <citation type="submission" date="2020-05" db="UniProtKB">
        <authorList>
            <consortium name="EnsemblMetazoa"/>
        </authorList>
    </citation>
    <scope>IDENTIFICATION</scope>
    <source>
        <strain evidence="3">USDA</strain>
    </source>
</reference>
<dbReference type="EMBL" id="AAZO01000734">
    <property type="status" value="NOT_ANNOTATED_CDS"/>
    <property type="molecule type" value="Genomic_DNA"/>
</dbReference>
<keyword evidence="2" id="KW-0251">Elongation factor</keyword>
<organism>
    <name type="scientific">Pediculus humanus subsp. corporis</name>
    <name type="common">Body louse</name>
    <dbReference type="NCBI Taxonomy" id="121224"/>
    <lineage>
        <taxon>Eukaryota</taxon>
        <taxon>Metazoa</taxon>
        <taxon>Ecdysozoa</taxon>
        <taxon>Arthropoda</taxon>
        <taxon>Hexapoda</taxon>
        <taxon>Insecta</taxon>
        <taxon>Pterygota</taxon>
        <taxon>Neoptera</taxon>
        <taxon>Paraneoptera</taxon>
        <taxon>Psocodea</taxon>
        <taxon>Troctomorpha</taxon>
        <taxon>Phthiraptera</taxon>
        <taxon>Anoplura</taxon>
        <taxon>Pediculidae</taxon>
        <taxon>Pediculus</taxon>
    </lineage>
</organism>
<dbReference type="OrthoDB" id="19141at2759"/>
<gene>
    <name evidence="3" type="primary">8231017</name>
    <name evidence="2" type="ORF">Phum_PHUM062680</name>
</gene>
<dbReference type="EnsemblMetazoa" id="PHUM062680-RA">
    <property type="protein sequence ID" value="PHUM062680-PA"/>
    <property type="gene ID" value="PHUM062680"/>
</dbReference>
<dbReference type="FunCoup" id="E0VBJ5">
    <property type="interactions" value="1080"/>
</dbReference>
<reference evidence="2" key="1">
    <citation type="submission" date="2007-04" db="EMBL/GenBank/DDBJ databases">
        <title>Annotation of Pediculus humanus corporis strain USDA.</title>
        <authorList>
            <person name="Kirkness E."/>
            <person name="Hannick L."/>
            <person name="Hass B."/>
            <person name="Bruggner R."/>
            <person name="Lawson D."/>
            <person name="Bidwell S."/>
            <person name="Joardar V."/>
            <person name="Caler E."/>
            <person name="Walenz B."/>
            <person name="Inman J."/>
            <person name="Schobel S."/>
            <person name="Galinsky K."/>
            <person name="Amedeo P."/>
            <person name="Strausberg R."/>
        </authorList>
    </citation>
    <scope>NUCLEOTIDE SEQUENCE</scope>
    <source>
        <strain evidence="2">USDA</strain>
    </source>
</reference>
<dbReference type="EMBL" id="DS235031">
    <property type="protein sequence ID" value="EEB10751.1"/>
    <property type="molecule type" value="Genomic_DNA"/>
</dbReference>
<dbReference type="GO" id="GO:0005634">
    <property type="term" value="C:nucleus"/>
    <property type="evidence" value="ECO:0007669"/>
    <property type="project" value="TreeGrafter"/>
</dbReference>
<dbReference type="InterPro" id="IPR053836">
    <property type="entry name" value="Arc1-like_N"/>
</dbReference>
<dbReference type="PANTHER" id="PTHR44490">
    <property type="entry name" value="EUKARYOTIC TRANSLATION ELONGATION FACTOR 1 EPSILON-1"/>
    <property type="match status" value="1"/>
</dbReference>
<evidence type="ECO:0000259" key="1">
    <source>
        <dbReference type="Pfam" id="PF21972"/>
    </source>
</evidence>
<dbReference type="CDD" id="cd10305">
    <property type="entry name" value="GST_C_AIMP3"/>
    <property type="match status" value="1"/>
</dbReference>
<dbReference type="Proteomes" id="UP000009046">
    <property type="component" value="Unassembled WGS sequence"/>
</dbReference>
<dbReference type="KEGG" id="phu:Phum_PHUM062680"/>
<dbReference type="GO" id="GO:0043517">
    <property type="term" value="P:positive regulation of DNA damage response, signal transduction by p53 class mediator"/>
    <property type="evidence" value="ECO:0007669"/>
    <property type="project" value="InterPro"/>
</dbReference>
<evidence type="ECO:0000313" key="2">
    <source>
        <dbReference type="EMBL" id="EEB10751.1"/>
    </source>
</evidence>
<dbReference type="GO" id="GO:0003746">
    <property type="term" value="F:translation elongation factor activity"/>
    <property type="evidence" value="ECO:0007669"/>
    <property type="project" value="UniProtKB-KW"/>
</dbReference>
<evidence type="ECO:0000313" key="3">
    <source>
        <dbReference type="EnsemblMetazoa" id="PHUM062680-PA"/>
    </source>
</evidence>